<comment type="similarity">
    <text evidence="8">Belongs to the binding-protein-dependent transport system permease family. LivHM subfamily.</text>
</comment>
<evidence type="ECO:0000256" key="7">
    <source>
        <dbReference type="ARBA" id="ARBA00023136"/>
    </source>
</evidence>
<dbReference type="AlphaFoldDB" id="A0A446CT82"/>
<dbReference type="GO" id="GO:0005886">
    <property type="term" value="C:plasma membrane"/>
    <property type="evidence" value="ECO:0007669"/>
    <property type="project" value="UniProtKB-SubCell"/>
</dbReference>
<protein>
    <submittedName>
        <fullName evidence="10">High-affinity branched-chain amino acid transport system permease protein LivH</fullName>
    </submittedName>
</protein>
<proteinExistence type="inferred from homology"/>
<dbReference type="PANTHER" id="PTHR11795">
    <property type="entry name" value="BRANCHED-CHAIN AMINO ACID TRANSPORT SYSTEM PERMEASE PROTEIN LIVH"/>
    <property type="match status" value="1"/>
</dbReference>
<accession>A0A446CT82</accession>
<dbReference type="PANTHER" id="PTHR11795:SF442">
    <property type="entry name" value="ABC TRANSPORTER ATP-BINDING PROTEIN"/>
    <property type="match status" value="1"/>
</dbReference>
<keyword evidence="2" id="KW-0813">Transport</keyword>
<keyword evidence="4 9" id="KW-0812">Transmembrane</keyword>
<feature type="transmembrane region" description="Helical" evidence="9">
    <location>
        <begin position="202"/>
        <end position="222"/>
    </location>
</feature>
<evidence type="ECO:0000256" key="9">
    <source>
        <dbReference type="SAM" id="Phobius"/>
    </source>
</evidence>
<feature type="transmembrane region" description="Helical" evidence="9">
    <location>
        <begin position="6"/>
        <end position="29"/>
    </location>
</feature>
<evidence type="ECO:0000256" key="8">
    <source>
        <dbReference type="ARBA" id="ARBA00037998"/>
    </source>
</evidence>
<keyword evidence="6 9" id="KW-1133">Transmembrane helix</keyword>
<feature type="transmembrane region" description="Helical" evidence="9">
    <location>
        <begin position="281"/>
        <end position="304"/>
    </location>
</feature>
<organism evidence="10 11">
    <name type="scientific">Achromobacter veterisilvae</name>
    <dbReference type="NCBI Taxonomy" id="2069367"/>
    <lineage>
        <taxon>Bacteria</taxon>
        <taxon>Pseudomonadati</taxon>
        <taxon>Pseudomonadota</taxon>
        <taxon>Betaproteobacteria</taxon>
        <taxon>Burkholderiales</taxon>
        <taxon>Alcaligenaceae</taxon>
        <taxon>Achromobacter</taxon>
    </lineage>
</organism>
<dbReference type="RefSeq" id="WP_129243338.1">
    <property type="nucleotide sequence ID" value="NZ_UFQC01000027.1"/>
</dbReference>
<dbReference type="InterPro" id="IPR001851">
    <property type="entry name" value="ABC_transp_permease"/>
</dbReference>
<feature type="transmembrane region" description="Helical" evidence="9">
    <location>
        <begin position="234"/>
        <end position="261"/>
    </location>
</feature>
<evidence type="ECO:0000256" key="5">
    <source>
        <dbReference type="ARBA" id="ARBA00022970"/>
    </source>
</evidence>
<evidence type="ECO:0000256" key="6">
    <source>
        <dbReference type="ARBA" id="ARBA00022989"/>
    </source>
</evidence>
<evidence type="ECO:0000256" key="1">
    <source>
        <dbReference type="ARBA" id="ARBA00004651"/>
    </source>
</evidence>
<dbReference type="InterPro" id="IPR052157">
    <property type="entry name" value="BCAA_transport_permease"/>
</dbReference>
<keyword evidence="5" id="KW-0029">Amino-acid transport</keyword>
<keyword evidence="3" id="KW-1003">Cell membrane</keyword>
<comment type="subcellular location">
    <subcellularLocation>
        <location evidence="1">Cell membrane</location>
        <topology evidence="1">Multi-pass membrane protein</topology>
    </subcellularLocation>
</comment>
<dbReference type="GO" id="GO:0022857">
    <property type="term" value="F:transmembrane transporter activity"/>
    <property type="evidence" value="ECO:0007669"/>
    <property type="project" value="InterPro"/>
</dbReference>
<feature type="transmembrane region" description="Helical" evidence="9">
    <location>
        <begin position="62"/>
        <end position="85"/>
    </location>
</feature>
<dbReference type="OrthoDB" id="9807115at2"/>
<evidence type="ECO:0000256" key="3">
    <source>
        <dbReference type="ARBA" id="ARBA00022475"/>
    </source>
</evidence>
<evidence type="ECO:0000313" key="11">
    <source>
        <dbReference type="Proteomes" id="UP000289465"/>
    </source>
</evidence>
<gene>
    <name evidence="10" type="primary">livH_30</name>
    <name evidence="10" type="ORF">AVE30378_04385</name>
</gene>
<evidence type="ECO:0000256" key="4">
    <source>
        <dbReference type="ARBA" id="ARBA00022692"/>
    </source>
</evidence>
<sequence length="315" mass="32838">MSTTLLLVQALNGLQLGILLFLLAAGLTLVFGIMNFINLAHGSLYMMGAFIAATVFRHTGSFLLAAGAVVAGMAALGLLLDRIALGLLLDRIALARLYPREHLDQVLATFGFILFFNELTRILWGPAPISMGLPSWLSGTIAVLGVTYPLYRFLIIVVGLAVAAGCYVLIHRTRLGMLIRAGSTDRMMVGALGVNIARLNTLLFVLGAVLAGVAGLMAGPILSAQTGMGEPILILTLVVIVIGGIGSVRGAFLAALMVGLVDTLGRALLPTLLRAALPPSAANAAGPAIASMLIYIVMALVLALRPQGLFPVRHG</sequence>
<reference evidence="10 11" key="1">
    <citation type="submission" date="2018-07" db="EMBL/GenBank/DDBJ databases">
        <authorList>
            <person name="Peeters C."/>
        </authorList>
    </citation>
    <scope>NUCLEOTIDE SEQUENCE [LARGE SCALE GENOMIC DNA]</scope>
    <source>
        <strain evidence="10 11">LMG 30378</strain>
    </source>
</reference>
<evidence type="ECO:0000256" key="2">
    <source>
        <dbReference type="ARBA" id="ARBA00022448"/>
    </source>
</evidence>
<feature type="transmembrane region" description="Helical" evidence="9">
    <location>
        <begin position="150"/>
        <end position="170"/>
    </location>
</feature>
<dbReference type="GO" id="GO:0006865">
    <property type="term" value="P:amino acid transport"/>
    <property type="evidence" value="ECO:0007669"/>
    <property type="project" value="UniProtKB-KW"/>
</dbReference>
<dbReference type="Pfam" id="PF02653">
    <property type="entry name" value="BPD_transp_2"/>
    <property type="match status" value="1"/>
</dbReference>
<evidence type="ECO:0000313" key="10">
    <source>
        <dbReference type="EMBL" id="SSW71068.1"/>
    </source>
</evidence>
<dbReference type="CDD" id="cd06582">
    <property type="entry name" value="TM_PBP1_LivH_like"/>
    <property type="match status" value="1"/>
</dbReference>
<keyword evidence="7 9" id="KW-0472">Membrane</keyword>
<name>A0A446CT82_9BURK</name>
<dbReference type="Proteomes" id="UP000289465">
    <property type="component" value="Unassembled WGS sequence"/>
</dbReference>
<dbReference type="EMBL" id="UFQC01000027">
    <property type="protein sequence ID" value="SSW71068.1"/>
    <property type="molecule type" value="Genomic_DNA"/>
</dbReference>